<accession>A0A923L8S9</accession>
<protein>
    <submittedName>
        <fullName evidence="2">Transposase</fullName>
    </submittedName>
</protein>
<keyword evidence="1" id="KW-0812">Transmembrane</keyword>
<feature type="transmembrane region" description="Helical" evidence="1">
    <location>
        <begin position="65"/>
        <end position="88"/>
    </location>
</feature>
<keyword evidence="1" id="KW-0472">Membrane</keyword>
<keyword evidence="1" id="KW-1133">Transmembrane helix</keyword>
<organism evidence="2 3">
    <name type="scientific">Ornithinibacillus hominis</name>
    <dbReference type="NCBI Taxonomy" id="2763055"/>
    <lineage>
        <taxon>Bacteria</taxon>
        <taxon>Bacillati</taxon>
        <taxon>Bacillota</taxon>
        <taxon>Bacilli</taxon>
        <taxon>Bacillales</taxon>
        <taxon>Bacillaceae</taxon>
        <taxon>Ornithinibacillus</taxon>
    </lineage>
</organism>
<dbReference type="RefSeq" id="WP_186871374.1">
    <property type="nucleotide sequence ID" value="NZ_JACOOL010000019.1"/>
</dbReference>
<feature type="transmembrane region" description="Helical" evidence="1">
    <location>
        <begin position="28"/>
        <end position="53"/>
    </location>
</feature>
<name>A0A923L8S9_9BACI</name>
<proteinExistence type="predicted"/>
<dbReference type="EMBL" id="JACOOL010000019">
    <property type="protein sequence ID" value="MBC5638673.1"/>
    <property type="molecule type" value="Genomic_DNA"/>
</dbReference>
<evidence type="ECO:0000313" key="2">
    <source>
        <dbReference type="EMBL" id="MBC5638673.1"/>
    </source>
</evidence>
<evidence type="ECO:0000313" key="3">
    <source>
        <dbReference type="Proteomes" id="UP000637359"/>
    </source>
</evidence>
<sequence length="94" mass="10873">MRILLITGIVIGPFLMYYLSNTWKNIRFLFHIVAIISTMVFGIIASLSIYQIIIDNTVLMTNIHAIFLNPFFLLSGSYIGLYMLYFLLTLTMKQ</sequence>
<dbReference type="Proteomes" id="UP000637359">
    <property type="component" value="Unassembled WGS sequence"/>
</dbReference>
<keyword evidence="3" id="KW-1185">Reference proteome</keyword>
<evidence type="ECO:0000256" key="1">
    <source>
        <dbReference type="SAM" id="Phobius"/>
    </source>
</evidence>
<comment type="caution">
    <text evidence="2">The sequence shown here is derived from an EMBL/GenBank/DDBJ whole genome shotgun (WGS) entry which is preliminary data.</text>
</comment>
<gene>
    <name evidence="2" type="ORF">H8S33_18020</name>
</gene>
<reference evidence="2" key="1">
    <citation type="submission" date="2020-08" db="EMBL/GenBank/DDBJ databases">
        <title>Genome public.</title>
        <authorList>
            <person name="Liu C."/>
            <person name="Sun Q."/>
        </authorList>
    </citation>
    <scope>NUCLEOTIDE SEQUENCE</scope>
    <source>
        <strain evidence="2">BX22</strain>
    </source>
</reference>
<dbReference type="AlphaFoldDB" id="A0A923L8S9"/>